<reference evidence="2" key="1">
    <citation type="submission" date="2020-02" db="EMBL/GenBank/DDBJ databases">
        <authorList>
            <person name="Enbody D E."/>
            <person name="Pettersson E M."/>
        </authorList>
    </citation>
    <scope>NUCLEOTIDE SEQUENCE [LARGE SCALE GENOMIC DNA]</scope>
</reference>
<evidence type="ECO:0000313" key="3">
    <source>
        <dbReference type="Proteomes" id="UP000694382"/>
    </source>
</evidence>
<keyword evidence="3" id="KW-1185">Reference proteome</keyword>
<sequence>MGIVAQQPQECPWTEQQPGLAGTASTAHPEVLGVHVQLVAVQLRQLGVGALEVVQVLDGLPEGGQHLLAMGTHLGVADDGRGAGQVPEVREEPLGPGVDDQQPGERHGQVKPPASGLPCSAGAGAGVTPGVIPCRAGAGLELHLPGQGLSAALGDVDLAPEAGDELLLLSCPVHHGVGRGVARASLNNAEDVAAEAAPGIFIHGSA</sequence>
<proteinExistence type="predicted"/>
<dbReference type="AlphaFoldDB" id="A0A8C3Q3N6"/>
<name>A0A8C3Q3N6_GEOPR</name>
<dbReference type="Ensembl" id="ENSCPVT00000000041.2">
    <property type="protein sequence ID" value="ENSCPVP00000000039.1"/>
    <property type="gene ID" value="ENSCPVG00000000027.2"/>
</dbReference>
<feature type="compositionally biased region" description="Polar residues" evidence="1">
    <location>
        <begin position="1"/>
        <end position="17"/>
    </location>
</feature>
<evidence type="ECO:0000313" key="2">
    <source>
        <dbReference type="Ensembl" id="ENSCPVP00000000039.1"/>
    </source>
</evidence>
<protein>
    <submittedName>
        <fullName evidence="2">Uncharacterized protein</fullName>
    </submittedName>
</protein>
<feature type="region of interest" description="Disordered" evidence="1">
    <location>
        <begin position="79"/>
        <end position="114"/>
    </location>
</feature>
<reference evidence="2" key="2">
    <citation type="submission" date="2025-08" db="UniProtKB">
        <authorList>
            <consortium name="Ensembl"/>
        </authorList>
    </citation>
    <scope>IDENTIFICATION</scope>
</reference>
<evidence type="ECO:0000256" key="1">
    <source>
        <dbReference type="SAM" id="MobiDB-lite"/>
    </source>
</evidence>
<feature type="region of interest" description="Disordered" evidence="1">
    <location>
        <begin position="1"/>
        <end position="24"/>
    </location>
</feature>
<organism evidence="2 3">
    <name type="scientific">Geospiza parvula</name>
    <name type="common">Small tree-finch</name>
    <name type="synonym">Camarhynchus parvulus</name>
    <dbReference type="NCBI Taxonomy" id="87175"/>
    <lineage>
        <taxon>Eukaryota</taxon>
        <taxon>Metazoa</taxon>
        <taxon>Chordata</taxon>
        <taxon>Craniata</taxon>
        <taxon>Vertebrata</taxon>
        <taxon>Euteleostomi</taxon>
        <taxon>Archelosauria</taxon>
        <taxon>Archosauria</taxon>
        <taxon>Dinosauria</taxon>
        <taxon>Saurischia</taxon>
        <taxon>Theropoda</taxon>
        <taxon>Coelurosauria</taxon>
        <taxon>Aves</taxon>
        <taxon>Neognathae</taxon>
        <taxon>Neoaves</taxon>
        <taxon>Telluraves</taxon>
        <taxon>Australaves</taxon>
        <taxon>Passeriformes</taxon>
        <taxon>Thraupidae</taxon>
        <taxon>Camarhynchus</taxon>
    </lineage>
</organism>
<dbReference type="Proteomes" id="UP000694382">
    <property type="component" value="Chromosome 1"/>
</dbReference>
<reference evidence="2" key="3">
    <citation type="submission" date="2025-09" db="UniProtKB">
        <authorList>
            <consortium name="Ensembl"/>
        </authorList>
    </citation>
    <scope>IDENTIFICATION</scope>
</reference>
<accession>A0A8C3Q3N6</accession>